<dbReference type="EMBL" id="JAWJWF010000045">
    <property type="protein sequence ID" value="KAK6626755.1"/>
    <property type="molecule type" value="Genomic_DNA"/>
</dbReference>
<dbReference type="Proteomes" id="UP001359485">
    <property type="component" value="Unassembled WGS sequence"/>
</dbReference>
<name>A0ABR1AS50_POLSC</name>
<comment type="caution">
    <text evidence="1">The sequence shown here is derived from an EMBL/GenBank/DDBJ whole genome shotgun (WGS) entry which is preliminary data.</text>
</comment>
<gene>
    <name evidence="1" type="ORF">RUM44_009232</name>
</gene>
<reference evidence="1 2" key="1">
    <citation type="submission" date="2023-09" db="EMBL/GenBank/DDBJ databases">
        <title>Genomes of two closely related lineages of the louse Polyplax serrata with different host specificities.</title>
        <authorList>
            <person name="Martinu J."/>
            <person name="Tarabai H."/>
            <person name="Stefka J."/>
            <person name="Hypsa V."/>
        </authorList>
    </citation>
    <scope>NUCLEOTIDE SEQUENCE [LARGE SCALE GENOMIC DNA]</scope>
    <source>
        <strain evidence="1">98ZLc_SE</strain>
    </source>
</reference>
<keyword evidence="2" id="KW-1185">Reference proteome</keyword>
<proteinExistence type="predicted"/>
<evidence type="ECO:0000313" key="2">
    <source>
        <dbReference type="Proteomes" id="UP001359485"/>
    </source>
</evidence>
<evidence type="ECO:0000313" key="1">
    <source>
        <dbReference type="EMBL" id="KAK6626755.1"/>
    </source>
</evidence>
<protein>
    <submittedName>
        <fullName evidence="1">Uncharacterized protein</fullName>
    </submittedName>
</protein>
<organism evidence="1 2">
    <name type="scientific">Polyplax serrata</name>
    <name type="common">Common mouse louse</name>
    <dbReference type="NCBI Taxonomy" id="468196"/>
    <lineage>
        <taxon>Eukaryota</taxon>
        <taxon>Metazoa</taxon>
        <taxon>Ecdysozoa</taxon>
        <taxon>Arthropoda</taxon>
        <taxon>Hexapoda</taxon>
        <taxon>Insecta</taxon>
        <taxon>Pterygota</taxon>
        <taxon>Neoptera</taxon>
        <taxon>Paraneoptera</taxon>
        <taxon>Psocodea</taxon>
        <taxon>Troctomorpha</taxon>
        <taxon>Phthiraptera</taxon>
        <taxon>Anoplura</taxon>
        <taxon>Polyplacidae</taxon>
        <taxon>Polyplax</taxon>
    </lineage>
</organism>
<accession>A0ABR1AS50</accession>
<sequence>MQASFGGTLEVLKADLLNARIQSSKRLYHLYTEYINDLRPKKQHKQGTWSIAPLKKYYKIKNE</sequence>